<dbReference type="GO" id="GO:0004799">
    <property type="term" value="F:thymidylate synthase activity"/>
    <property type="evidence" value="ECO:0007669"/>
    <property type="project" value="UniProtKB-EC"/>
</dbReference>
<evidence type="ECO:0000256" key="7">
    <source>
        <dbReference type="ARBA" id="ARBA00022679"/>
    </source>
</evidence>
<dbReference type="PRINTS" id="PR00070">
    <property type="entry name" value="DHFR"/>
</dbReference>
<dbReference type="UniPathway" id="UPA00077">
    <property type="reaction ID" value="UER00158"/>
</dbReference>
<evidence type="ECO:0000256" key="4">
    <source>
        <dbReference type="ARBA" id="ARBA00019798"/>
    </source>
</evidence>
<evidence type="ECO:0000256" key="5">
    <source>
        <dbReference type="ARBA" id="ARBA00022563"/>
    </source>
</evidence>
<evidence type="ECO:0000256" key="11">
    <source>
        <dbReference type="ARBA" id="ARBA00025154"/>
    </source>
</evidence>
<dbReference type="SUPFAM" id="SSF53597">
    <property type="entry name" value="Dihydrofolate reductase-like"/>
    <property type="match status" value="1"/>
</dbReference>
<keyword evidence="7" id="KW-0808">Transferase</keyword>
<dbReference type="GO" id="GO:0046452">
    <property type="term" value="P:dihydrofolate metabolic process"/>
    <property type="evidence" value="ECO:0007669"/>
    <property type="project" value="TreeGrafter"/>
</dbReference>
<name>A0A813JUA5_POLGL</name>
<dbReference type="PROSITE" id="PS00075">
    <property type="entry name" value="DHFR_1"/>
    <property type="match status" value="1"/>
</dbReference>
<gene>
    <name evidence="14" type="ORF">PGLA2088_LOCUS25327</name>
</gene>
<evidence type="ECO:0000256" key="2">
    <source>
        <dbReference type="ARBA" id="ARBA00011947"/>
    </source>
</evidence>
<dbReference type="PANTHER" id="PTHR48069">
    <property type="entry name" value="DIHYDROFOLATE REDUCTASE"/>
    <property type="match status" value="1"/>
</dbReference>
<evidence type="ECO:0000256" key="3">
    <source>
        <dbReference type="ARBA" id="ARBA00012856"/>
    </source>
</evidence>
<keyword evidence="9" id="KW-0521">NADP</keyword>
<dbReference type="Proteomes" id="UP000626109">
    <property type="component" value="Unassembled WGS sequence"/>
</dbReference>
<feature type="domain" description="DHFR" evidence="13">
    <location>
        <begin position="8"/>
        <end position="191"/>
    </location>
</feature>
<dbReference type="Gene3D" id="3.40.430.10">
    <property type="entry name" value="Dihydrofolate Reductase, subunit A"/>
    <property type="match status" value="1"/>
</dbReference>
<comment type="pathway">
    <text evidence="1">Cofactor biosynthesis; tetrahydrofolate biosynthesis; 5,6,7,8-tetrahydrofolate from 7,8-dihydrofolate: step 1/1.</text>
</comment>
<dbReference type="EC" id="2.1.1.45" evidence="2"/>
<evidence type="ECO:0000256" key="8">
    <source>
        <dbReference type="ARBA" id="ARBA00022727"/>
    </source>
</evidence>
<keyword evidence="5" id="KW-0554">One-carbon metabolism</keyword>
<comment type="similarity">
    <text evidence="12">Belongs to the dihydrofolate reductase family.</text>
</comment>
<dbReference type="EMBL" id="CAJNNW010026698">
    <property type="protein sequence ID" value="CAE8687140.1"/>
    <property type="molecule type" value="Genomic_DNA"/>
</dbReference>
<evidence type="ECO:0000256" key="6">
    <source>
        <dbReference type="ARBA" id="ARBA00022603"/>
    </source>
</evidence>
<evidence type="ECO:0000313" key="15">
    <source>
        <dbReference type="Proteomes" id="UP000626109"/>
    </source>
</evidence>
<dbReference type="CDD" id="cd00209">
    <property type="entry name" value="DHFR"/>
    <property type="match status" value="1"/>
</dbReference>
<dbReference type="PROSITE" id="PS51330">
    <property type="entry name" value="DHFR_2"/>
    <property type="match status" value="1"/>
</dbReference>
<sequence>MALQAPLEIRIITCMCSRSRLIGLRGDLPWRLAPDLAHFRQLTAGGAALIGRKSYEEALQTHPSGLTSSPVCVLTRSGNFSRSDGTVVTASSVRQGLQTMQCIPRPLSGIVWVMGGAEIFREALSSAKAISMTLITDGFDSQAAGVDEPDAEAVYFPAEWQEFFEPDEACSGESHFDPDSGLTYEFREFVARRARVTDGD</sequence>
<dbReference type="InterPro" id="IPR024072">
    <property type="entry name" value="DHFR-like_dom_sf"/>
</dbReference>
<dbReference type="GO" id="GO:0005739">
    <property type="term" value="C:mitochondrion"/>
    <property type="evidence" value="ECO:0007669"/>
    <property type="project" value="TreeGrafter"/>
</dbReference>
<protein>
    <recommendedName>
        <fullName evidence="4">Bifunctional dihydrofolate reductase-thymidylate synthase</fullName>
        <ecNumber evidence="3">1.5.1.3</ecNumber>
        <ecNumber evidence="2">2.1.1.45</ecNumber>
    </recommendedName>
</protein>
<dbReference type="GO" id="GO:0046654">
    <property type="term" value="P:tetrahydrofolate biosynthetic process"/>
    <property type="evidence" value="ECO:0007669"/>
    <property type="project" value="UniProtKB-UniPathway"/>
</dbReference>
<evidence type="ECO:0000256" key="9">
    <source>
        <dbReference type="ARBA" id="ARBA00022857"/>
    </source>
</evidence>
<evidence type="ECO:0000313" key="14">
    <source>
        <dbReference type="EMBL" id="CAE8687140.1"/>
    </source>
</evidence>
<reference evidence="14" key="1">
    <citation type="submission" date="2021-02" db="EMBL/GenBank/DDBJ databases">
        <authorList>
            <person name="Dougan E. K."/>
            <person name="Rhodes N."/>
            <person name="Thang M."/>
            <person name="Chan C."/>
        </authorList>
    </citation>
    <scope>NUCLEOTIDE SEQUENCE</scope>
</reference>
<accession>A0A813JUA5</accession>
<dbReference type="Pfam" id="PF00186">
    <property type="entry name" value="DHFR_1"/>
    <property type="match status" value="1"/>
</dbReference>
<dbReference type="GO" id="GO:0009165">
    <property type="term" value="P:nucleotide biosynthetic process"/>
    <property type="evidence" value="ECO:0007669"/>
    <property type="project" value="UniProtKB-KW"/>
</dbReference>
<evidence type="ECO:0000256" key="12">
    <source>
        <dbReference type="RuleBase" id="RU004474"/>
    </source>
</evidence>
<proteinExistence type="inferred from homology"/>
<dbReference type="GO" id="GO:0046655">
    <property type="term" value="P:folic acid metabolic process"/>
    <property type="evidence" value="ECO:0007669"/>
    <property type="project" value="TreeGrafter"/>
</dbReference>
<dbReference type="PANTHER" id="PTHR48069:SF3">
    <property type="entry name" value="DIHYDROFOLATE REDUCTASE"/>
    <property type="match status" value="1"/>
</dbReference>
<keyword evidence="8" id="KW-0545">Nucleotide biosynthesis</keyword>
<evidence type="ECO:0000256" key="1">
    <source>
        <dbReference type="ARBA" id="ARBA00004903"/>
    </source>
</evidence>
<comment type="caution">
    <text evidence="14">The sequence shown here is derived from an EMBL/GenBank/DDBJ whole genome shotgun (WGS) entry which is preliminary data.</text>
</comment>
<dbReference type="GO" id="GO:0006730">
    <property type="term" value="P:one-carbon metabolic process"/>
    <property type="evidence" value="ECO:0007669"/>
    <property type="project" value="UniProtKB-KW"/>
</dbReference>
<evidence type="ECO:0000256" key="10">
    <source>
        <dbReference type="ARBA" id="ARBA00023002"/>
    </source>
</evidence>
<dbReference type="InterPro" id="IPR012259">
    <property type="entry name" value="DHFR"/>
</dbReference>
<dbReference type="InterPro" id="IPR001796">
    <property type="entry name" value="DHFR_dom"/>
</dbReference>
<dbReference type="GO" id="GO:0050661">
    <property type="term" value="F:NADP binding"/>
    <property type="evidence" value="ECO:0007669"/>
    <property type="project" value="InterPro"/>
</dbReference>
<organism evidence="14 15">
    <name type="scientific">Polarella glacialis</name>
    <name type="common">Dinoflagellate</name>
    <dbReference type="NCBI Taxonomy" id="89957"/>
    <lineage>
        <taxon>Eukaryota</taxon>
        <taxon>Sar</taxon>
        <taxon>Alveolata</taxon>
        <taxon>Dinophyceae</taxon>
        <taxon>Suessiales</taxon>
        <taxon>Suessiaceae</taxon>
        <taxon>Polarella</taxon>
    </lineage>
</organism>
<keyword evidence="10" id="KW-0560">Oxidoreductase</keyword>
<dbReference type="EC" id="1.5.1.3" evidence="3"/>
<dbReference type="GO" id="GO:0032259">
    <property type="term" value="P:methylation"/>
    <property type="evidence" value="ECO:0007669"/>
    <property type="project" value="UniProtKB-KW"/>
</dbReference>
<dbReference type="AlphaFoldDB" id="A0A813JUA5"/>
<dbReference type="InterPro" id="IPR017925">
    <property type="entry name" value="DHFR_CS"/>
</dbReference>
<dbReference type="GO" id="GO:0004146">
    <property type="term" value="F:dihydrofolate reductase activity"/>
    <property type="evidence" value="ECO:0007669"/>
    <property type="project" value="UniProtKB-EC"/>
</dbReference>
<evidence type="ECO:0000259" key="13">
    <source>
        <dbReference type="PROSITE" id="PS51330"/>
    </source>
</evidence>
<keyword evidence="6" id="KW-0489">Methyltransferase</keyword>
<comment type="function">
    <text evidence="11">Bifunctional enzyme. Involved in de novo dTMP biosynthesis. Key enzyme in folate metabolism. Catalyzes an essential reaction for de novo glycine and purine synthesis, DNA precursor synthesis, and for the conversion of dUMP to dTMP.</text>
</comment>